<dbReference type="KEGG" id="mon:G8E03_06470"/>
<gene>
    <name evidence="1" type="ORF">G8E03_06470</name>
</gene>
<keyword evidence="2" id="KW-1185">Reference proteome</keyword>
<evidence type="ECO:0000313" key="1">
    <source>
        <dbReference type="EMBL" id="QIK40445.1"/>
    </source>
</evidence>
<organism evidence="1 2">
    <name type="scientific">Pontivivens nitratireducens</name>
    <dbReference type="NCBI Taxonomy" id="2758038"/>
    <lineage>
        <taxon>Bacteria</taxon>
        <taxon>Pseudomonadati</taxon>
        <taxon>Pseudomonadota</taxon>
        <taxon>Alphaproteobacteria</taxon>
        <taxon>Rhodobacterales</taxon>
        <taxon>Paracoccaceae</taxon>
        <taxon>Pontivivens</taxon>
    </lineage>
</organism>
<dbReference type="Proteomes" id="UP000500791">
    <property type="component" value="Chromosome"/>
</dbReference>
<sequence>MTAHNDLATRWTRQARKLGRIAREIEMDGGVRLASRSQRPTGMPDDAEILHRPSILAIRQTPGGHVSPPSGAQLAADVSLHHDMNPPRIVTRQIQRDEGHHDFALDIWNTQGSFMSLALALPSEQMAKIAREDLIRLDYTIELEQRCDVFARLNLVHGPNTEQVVRQLDLRNQGDVLEFDVHYTAFDPTRAREIWIDLIFNTRPLNRVVVRDLVISRRPRLSL</sequence>
<dbReference type="EMBL" id="CP049811">
    <property type="protein sequence ID" value="QIK40445.1"/>
    <property type="molecule type" value="Genomic_DNA"/>
</dbReference>
<dbReference type="AlphaFoldDB" id="A0A6G7VKQ8"/>
<name>A0A6G7VKQ8_9RHOB</name>
<dbReference type="Pfam" id="PF20086">
    <property type="entry name" value="DUF6478"/>
    <property type="match status" value="1"/>
</dbReference>
<proteinExistence type="predicted"/>
<protein>
    <submittedName>
        <fullName evidence="1">Uncharacterized protein</fullName>
    </submittedName>
</protein>
<accession>A0A6G7VKQ8</accession>
<evidence type="ECO:0000313" key="2">
    <source>
        <dbReference type="Proteomes" id="UP000500791"/>
    </source>
</evidence>
<dbReference type="InterPro" id="IPR045514">
    <property type="entry name" value="DUF6478"/>
</dbReference>
<reference evidence="1 2" key="1">
    <citation type="submission" date="2020-03" db="EMBL/GenBank/DDBJ databases">
        <title>Complete genome sequence of Monaibacterium sp. ALG8 with diverse plasmids.</title>
        <authorList>
            <person name="Sun C."/>
        </authorList>
    </citation>
    <scope>NUCLEOTIDE SEQUENCE [LARGE SCALE GENOMIC DNA]</scope>
    <source>
        <strain evidence="1 2">ALG8</strain>
    </source>
</reference>